<protein>
    <recommendedName>
        <fullName evidence="8">Abasic site processing protein</fullName>
        <ecNumber evidence="8">3.4.-.-</ecNumber>
    </recommendedName>
</protein>
<keyword evidence="5" id="KW-0190">Covalent protein-DNA linkage</keyword>
<sequence length="236" mass="26019">MCGRFTRTTSPAALAETFAAAPPTEATPDGILAPGQPILILRFNPATGRRTLDPARWGLIPHWTREAVPAGKLFNARAETLAERPAFRDPFQRRRCLIPAEDFFERDDHPPRRLHRIAPRQGGLLALAGLWDNWRGPDGTWRRSATIITTEARDPVAALHPRMPVPLAPEDWPLWLGEIPAPAEALADLLRPRPRPELAARAETGPQHPLDLSPSSPPGPLGERADRTDTSADTRT</sequence>
<dbReference type="InterPro" id="IPR003738">
    <property type="entry name" value="SRAP"/>
</dbReference>
<dbReference type="PANTHER" id="PTHR13604:SF0">
    <property type="entry name" value="ABASIC SITE PROCESSING PROTEIN HMCES"/>
    <property type="match status" value="1"/>
</dbReference>
<dbReference type="Gene3D" id="3.90.1680.10">
    <property type="entry name" value="SOS response associated peptidase-like"/>
    <property type="match status" value="1"/>
</dbReference>
<keyword evidence="7" id="KW-0456">Lyase</keyword>
<keyword evidence="4 8" id="KW-0378">Hydrolase</keyword>
<dbReference type="SUPFAM" id="SSF143081">
    <property type="entry name" value="BB1717-like"/>
    <property type="match status" value="1"/>
</dbReference>
<keyword evidence="6" id="KW-0238">DNA-binding</keyword>
<comment type="similarity">
    <text evidence="1 8">Belongs to the SOS response-associated peptidase family.</text>
</comment>
<dbReference type="EMBL" id="JBHUIY010000002">
    <property type="protein sequence ID" value="MFD2232446.1"/>
    <property type="molecule type" value="Genomic_DNA"/>
</dbReference>
<keyword evidence="11" id="KW-1185">Reference proteome</keyword>
<dbReference type="InterPro" id="IPR036590">
    <property type="entry name" value="SRAP-like"/>
</dbReference>
<organism evidence="10 11">
    <name type="scientific">Phaeospirillum tilakii</name>
    <dbReference type="NCBI Taxonomy" id="741673"/>
    <lineage>
        <taxon>Bacteria</taxon>
        <taxon>Pseudomonadati</taxon>
        <taxon>Pseudomonadota</taxon>
        <taxon>Alphaproteobacteria</taxon>
        <taxon>Rhodospirillales</taxon>
        <taxon>Rhodospirillaceae</taxon>
        <taxon>Phaeospirillum</taxon>
    </lineage>
</organism>
<evidence type="ECO:0000256" key="8">
    <source>
        <dbReference type="RuleBase" id="RU364100"/>
    </source>
</evidence>
<dbReference type="PANTHER" id="PTHR13604">
    <property type="entry name" value="DC12-RELATED"/>
    <property type="match status" value="1"/>
</dbReference>
<name>A0ABW5C8D1_9PROT</name>
<feature type="region of interest" description="Disordered" evidence="9">
    <location>
        <begin position="194"/>
        <end position="236"/>
    </location>
</feature>
<evidence type="ECO:0000256" key="1">
    <source>
        <dbReference type="ARBA" id="ARBA00008136"/>
    </source>
</evidence>
<dbReference type="EC" id="3.4.-.-" evidence="8"/>
<dbReference type="RefSeq" id="WP_377313758.1">
    <property type="nucleotide sequence ID" value="NZ_JBHUIY010000002.1"/>
</dbReference>
<gene>
    <name evidence="10" type="ORF">ACFSNB_01365</name>
</gene>
<comment type="caution">
    <text evidence="10">The sequence shown here is derived from an EMBL/GenBank/DDBJ whole genome shotgun (WGS) entry which is preliminary data.</text>
</comment>
<feature type="compositionally biased region" description="Low complexity" evidence="9">
    <location>
        <begin position="201"/>
        <end position="214"/>
    </location>
</feature>
<evidence type="ECO:0000256" key="2">
    <source>
        <dbReference type="ARBA" id="ARBA00022670"/>
    </source>
</evidence>
<evidence type="ECO:0000313" key="10">
    <source>
        <dbReference type="EMBL" id="MFD2232446.1"/>
    </source>
</evidence>
<evidence type="ECO:0000256" key="6">
    <source>
        <dbReference type="ARBA" id="ARBA00023125"/>
    </source>
</evidence>
<keyword evidence="2 8" id="KW-0645">Protease</keyword>
<evidence type="ECO:0000313" key="11">
    <source>
        <dbReference type="Proteomes" id="UP001597296"/>
    </source>
</evidence>
<accession>A0ABW5C8D1</accession>
<reference evidence="11" key="1">
    <citation type="journal article" date="2019" name="Int. J. Syst. Evol. Microbiol.">
        <title>The Global Catalogue of Microorganisms (GCM) 10K type strain sequencing project: providing services to taxonomists for standard genome sequencing and annotation.</title>
        <authorList>
            <consortium name="The Broad Institute Genomics Platform"/>
            <consortium name="The Broad Institute Genome Sequencing Center for Infectious Disease"/>
            <person name="Wu L."/>
            <person name="Ma J."/>
        </authorList>
    </citation>
    <scope>NUCLEOTIDE SEQUENCE [LARGE SCALE GENOMIC DNA]</scope>
    <source>
        <strain evidence="11">KCTC 15012</strain>
    </source>
</reference>
<dbReference type="Pfam" id="PF02586">
    <property type="entry name" value="SRAP"/>
    <property type="match status" value="1"/>
</dbReference>
<evidence type="ECO:0000256" key="7">
    <source>
        <dbReference type="ARBA" id="ARBA00023239"/>
    </source>
</evidence>
<keyword evidence="3" id="KW-0227">DNA damage</keyword>
<evidence type="ECO:0000256" key="9">
    <source>
        <dbReference type="SAM" id="MobiDB-lite"/>
    </source>
</evidence>
<evidence type="ECO:0000256" key="3">
    <source>
        <dbReference type="ARBA" id="ARBA00022763"/>
    </source>
</evidence>
<dbReference type="Proteomes" id="UP001597296">
    <property type="component" value="Unassembled WGS sequence"/>
</dbReference>
<evidence type="ECO:0000256" key="4">
    <source>
        <dbReference type="ARBA" id="ARBA00022801"/>
    </source>
</evidence>
<evidence type="ECO:0000256" key="5">
    <source>
        <dbReference type="ARBA" id="ARBA00023124"/>
    </source>
</evidence>
<proteinExistence type="inferred from homology"/>
<feature type="compositionally biased region" description="Basic and acidic residues" evidence="9">
    <location>
        <begin position="223"/>
        <end position="236"/>
    </location>
</feature>